<keyword evidence="2" id="KW-1185">Reference proteome</keyword>
<dbReference type="KEGG" id="ajp:AMJAP_1718"/>
<dbReference type="RefSeq" id="WP_019622369.1">
    <property type="nucleotide sequence ID" value="NZ_AP014545.1"/>
</dbReference>
<evidence type="ECO:0000313" key="2">
    <source>
        <dbReference type="Proteomes" id="UP000595663"/>
    </source>
</evidence>
<name>A0A7R6P354_9GAMM</name>
<sequence length="225" mass="24718">MSQQTTLVIFCKRPLHGQGKQRIAATLGKDAAYQVACALLNCALEDSRSWPGPVVLSPGSESDREWAEDLLLMQYQVVPQCEGNLGHKLNYVDQLLRQQGASRLLFIGTDAPEHTERCYVEFDQLLQEHDIVLSPANDGGVTAMGGRQPWPALEGLPWSTPALGEQLGQACEASGFQVAFSSAGYDVDTEADLHRLLNSLAHDLRPARQQLLQLLKVLLDRKETG</sequence>
<dbReference type="OrthoDB" id="9798250at2"/>
<dbReference type="Gene3D" id="3.90.550.10">
    <property type="entry name" value="Spore Coat Polysaccharide Biosynthesis Protein SpsA, Chain A"/>
    <property type="match status" value="1"/>
</dbReference>
<dbReference type="InterPro" id="IPR029044">
    <property type="entry name" value="Nucleotide-diphossugar_trans"/>
</dbReference>
<dbReference type="Pfam" id="PF09837">
    <property type="entry name" value="DUF2064"/>
    <property type="match status" value="1"/>
</dbReference>
<proteinExistence type="predicted"/>
<accession>A0A7R6P354</accession>
<dbReference type="InterPro" id="IPR018641">
    <property type="entry name" value="Trfase_1_rSAM/seldom-assoc"/>
</dbReference>
<evidence type="ECO:0008006" key="3">
    <source>
        <dbReference type="Google" id="ProtNLM"/>
    </source>
</evidence>
<dbReference type="AlphaFoldDB" id="A0A7R6P354"/>
<dbReference type="PANTHER" id="PTHR36529">
    <property type="entry name" value="SLL1095 PROTEIN"/>
    <property type="match status" value="1"/>
</dbReference>
<protein>
    <recommendedName>
        <fullName evidence="3">DUF2064 domain-containing protein</fullName>
    </recommendedName>
</protein>
<dbReference type="SUPFAM" id="SSF53448">
    <property type="entry name" value="Nucleotide-diphospho-sugar transferases"/>
    <property type="match status" value="1"/>
</dbReference>
<evidence type="ECO:0000313" key="1">
    <source>
        <dbReference type="EMBL" id="BBB26313.1"/>
    </source>
</evidence>
<organism evidence="1 2">
    <name type="scientific">Amphritea japonica ATCC BAA-1530</name>
    <dbReference type="NCBI Taxonomy" id="1278309"/>
    <lineage>
        <taxon>Bacteria</taxon>
        <taxon>Pseudomonadati</taxon>
        <taxon>Pseudomonadota</taxon>
        <taxon>Gammaproteobacteria</taxon>
        <taxon>Oceanospirillales</taxon>
        <taxon>Oceanospirillaceae</taxon>
        <taxon>Amphritea</taxon>
    </lineage>
</organism>
<dbReference type="PANTHER" id="PTHR36529:SF1">
    <property type="entry name" value="GLYCOSYLTRANSFERASE"/>
    <property type="match status" value="1"/>
</dbReference>
<gene>
    <name evidence="1" type="ORF">AMJAP_1718</name>
</gene>
<reference evidence="1 2" key="1">
    <citation type="journal article" date="2008" name="Int. J. Syst. Evol. Microbiol.">
        <title>Amphritea japonica sp. nov. and Amphritea balenae sp. nov., isolated from the sediment adjacent to sperm whale carcasses off Kagoshima, Japan.</title>
        <authorList>
            <person name="Miyazaki M."/>
            <person name="Nogi Y."/>
            <person name="Fujiwara Y."/>
            <person name="Kawato M."/>
            <person name="Nagahama T."/>
            <person name="Kubokawa K."/>
            <person name="Horikoshi K."/>
        </authorList>
    </citation>
    <scope>NUCLEOTIDE SEQUENCE [LARGE SCALE GENOMIC DNA]</scope>
    <source>
        <strain evidence="1 2">ATCC BAA-1530</strain>
    </source>
</reference>
<dbReference type="EMBL" id="AP014545">
    <property type="protein sequence ID" value="BBB26313.1"/>
    <property type="molecule type" value="Genomic_DNA"/>
</dbReference>
<dbReference type="Proteomes" id="UP000595663">
    <property type="component" value="Chromosome"/>
</dbReference>